<proteinExistence type="predicted"/>
<dbReference type="InterPro" id="IPR013216">
    <property type="entry name" value="Methyltransf_11"/>
</dbReference>
<keyword evidence="2" id="KW-0808">Transferase</keyword>
<feature type="domain" description="Methyltransferase type 11" evidence="1">
    <location>
        <begin position="43"/>
        <end position="137"/>
    </location>
</feature>
<evidence type="ECO:0000313" key="2">
    <source>
        <dbReference type="EMBL" id="MFD2706914.1"/>
    </source>
</evidence>
<keyword evidence="3" id="KW-1185">Reference proteome</keyword>
<dbReference type="EMBL" id="JBHUML010000005">
    <property type="protein sequence ID" value="MFD2706914.1"/>
    <property type="molecule type" value="Genomic_DNA"/>
</dbReference>
<evidence type="ECO:0000313" key="3">
    <source>
        <dbReference type="Proteomes" id="UP001597520"/>
    </source>
</evidence>
<dbReference type="InterPro" id="IPR029063">
    <property type="entry name" value="SAM-dependent_MTases_sf"/>
</dbReference>
<dbReference type="Pfam" id="PF08241">
    <property type="entry name" value="Methyltransf_11"/>
    <property type="match status" value="1"/>
</dbReference>
<dbReference type="EC" id="2.1.1.-" evidence="2"/>
<dbReference type="Proteomes" id="UP001597520">
    <property type="component" value="Unassembled WGS sequence"/>
</dbReference>
<dbReference type="InterPro" id="IPR050508">
    <property type="entry name" value="Methyltransf_Superfamily"/>
</dbReference>
<dbReference type="GO" id="GO:0008168">
    <property type="term" value="F:methyltransferase activity"/>
    <property type="evidence" value="ECO:0007669"/>
    <property type="project" value="UniProtKB-KW"/>
</dbReference>
<name>A0ABW5T4P9_9BACI</name>
<dbReference type="Gene3D" id="3.40.50.150">
    <property type="entry name" value="Vaccinia Virus protein VP39"/>
    <property type="match status" value="1"/>
</dbReference>
<dbReference type="CDD" id="cd02440">
    <property type="entry name" value="AdoMet_MTases"/>
    <property type="match status" value="1"/>
</dbReference>
<dbReference type="PANTHER" id="PTHR42912">
    <property type="entry name" value="METHYLTRANSFERASE"/>
    <property type="match status" value="1"/>
</dbReference>
<dbReference type="PANTHER" id="PTHR42912:SF80">
    <property type="entry name" value="METHYLTRANSFERASE DOMAIN-CONTAINING PROTEIN"/>
    <property type="match status" value="1"/>
</dbReference>
<dbReference type="SUPFAM" id="SSF53335">
    <property type="entry name" value="S-adenosyl-L-methionine-dependent methyltransferases"/>
    <property type="match status" value="1"/>
</dbReference>
<evidence type="ECO:0000259" key="1">
    <source>
        <dbReference type="Pfam" id="PF08241"/>
    </source>
</evidence>
<keyword evidence="2" id="KW-0489">Methyltransferase</keyword>
<dbReference type="RefSeq" id="WP_380714215.1">
    <property type="nucleotide sequence ID" value="NZ_JBHUML010000005.1"/>
</dbReference>
<reference evidence="3" key="1">
    <citation type="journal article" date="2019" name="Int. J. Syst. Evol. Microbiol.">
        <title>The Global Catalogue of Microorganisms (GCM) 10K type strain sequencing project: providing services to taxonomists for standard genome sequencing and annotation.</title>
        <authorList>
            <consortium name="The Broad Institute Genomics Platform"/>
            <consortium name="The Broad Institute Genome Sequencing Center for Infectious Disease"/>
            <person name="Wu L."/>
            <person name="Ma J."/>
        </authorList>
    </citation>
    <scope>NUCLEOTIDE SEQUENCE [LARGE SCALE GENOMIC DNA]</scope>
    <source>
        <strain evidence="3">KCTC 33792</strain>
    </source>
</reference>
<gene>
    <name evidence="2" type="ORF">ACFSUB_15740</name>
</gene>
<protein>
    <submittedName>
        <fullName evidence="2">Class I SAM-dependent methyltransferase</fullName>
        <ecNumber evidence="2">2.1.1.-</ecNumber>
    </submittedName>
</protein>
<sequence length="203" mass="22933">MDIQRQRKLFDRQAEKYAKRVGKRGADHKWRKRLLSEAEGNILEISAGAGTNFPYYPGDASITAVDFSPAMLEKARETAQKENKKVTAFISGNVETLDFPEHSFDTIVSTLSMCAYPNPDHVLRLLSTWCHKDGRILLLEHGVSSNRVLAKLQDAFDPVFTKRVGCHINRDLMTLVHQAPVTIQREEHALFGAVHLIWAKPNP</sequence>
<dbReference type="GO" id="GO:0032259">
    <property type="term" value="P:methylation"/>
    <property type="evidence" value="ECO:0007669"/>
    <property type="project" value="UniProtKB-KW"/>
</dbReference>
<organism evidence="2 3">
    <name type="scientific">Salibacterium lacus</name>
    <dbReference type="NCBI Taxonomy" id="1898109"/>
    <lineage>
        <taxon>Bacteria</taxon>
        <taxon>Bacillati</taxon>
        <taxon>Bacillota</taxon>
        <taxon>Bacilli</taxon>
        <taxon>Bacillales</taxon>
        <taxon>Bacillaceae</taxon>
    </lineage>
</organism>
<comment type="caution">
    <text evidence="2">The sequence shown here is derived from an EMBL/GenBank/DDBJ whole genome shotgun (WGS) entry which is preliminary data.</text>
</comment>
<accession>A0ABW5T4P9</accession>